<dbReference type="InterPro" id="IPR015813">
    <property type="entry name" value="Pyrv/PenolPyrv_kinase-like_dom"/>
</dbReference>
<dbReference type="Pfam" id="PF02887">
    <property type="entry name" value="PK_C"/>
    <property type="match status" value="1"/>
</dbReference>
<dbReference type="CDD" id="cd00288">
    <property type="entry name" value="Pyruvate_Kinase"/>
    <property type="match status" value="1"/>
</dbReference>
<dbReference type="GO" id="GO:0000287">
    <property type="term" value="F:magnesium ion binding"/>
    <property type="evidence" value="ECO:0007669"/>
    <property type="project" value="InterPro"/>
</dbReference>
<dbReference type="GO" id="GO:0005524">
    <property type="term" value="F:ATP binding"/>
    <property type="evidence" value="ECO:0007669"/>
    <property type="project" value="UniProtKB-KW"/>
</dbReference>
<evidence type="ECO:0000256" key="11">
    <source>
        <dbReference type="ARBA" id="ARBA00022842"/>
    </source>
</evidence>
<sequence>MNLSAPSIISSSLQWVSRMNVDIEPTKGRKSSIIGTIGPKTNSVEAITQLRNAGLNVVRMNFSHGSHKIQIKTGHELVFSVNPDYKDKCDDKVMYIDYANLPKVIDVGKKIYMDDGVLAFQVLSKGDDHVKVRAINSGSLGSHKGVNLPGTDVDLPALSEKDKGDLLFGVRNKVDMIFASFIRSGQDVRDIRKVLGEQGRNIKIISKIENHQGVDNFEDILTETDGIMVARGDLGIEIPLERVFVAQKKMIAQCNLVGKPVICATQMLESMTLNPRPTRAEVSDVANAILDGADCVMLSGETAKGNYPMESVRTMHDVCILAEAVICYPAVFNEIRSLTALPTGTTETIACAAVSAAHEQNAGAIVVLSTSGNSARLLSKYRPYAPIIVVTRNPMAARQVHLYRGCFPFIYDKPAPSHASAHTKDSPQNFSPADNAPWQEDVDNRIMWGMTQAIKYGLLDHRKPVIAVQGWRDGLGNTNTLRVVLAP</sequence>
<dbReference type="SUPFAM" id="SSF50800">
    <property type="entry name" value="PK beta-barrel domain-like"/>
    <property type="match status" value="1"/>
</dbReference>
<dbReference type="Gene3D" id="2.40.33.10">
    <property type="entry name" value="PK beta-barrel domain-like"/>
    <property type="match status" value="1"/>
</dbReference>
<dbReference type="GO" id="GO:0004743">
    <property type="term" value="F:pyruvate kinase activity"/>
    <property type="evidence" value="ECO:0007669"/>
    <property type="project" value="UniProtKB-EC"/>
</dbReference>
<feature type="domain" description="Pyruvate kinase barrel" evidence="17">
    <location>
        <begin position="68"/>
        <end position="312"/>
    </location>
</feature>
<dbReference type="EMBL" id="LT554726">
    <property type="protein sequence ID" value="SAM07119.1"/>
    <property type="molecule type" value="Genomic_DNA"/>
</dbReference>
<keyword evidence="9 15" id="KW-0418">Kinase</keyword>
<comment type="pathway">
    <text evidence="3 15">Carbohydrate degradation; glycolysis; pyruvate from D-glyceraldehyde 3-phosphate: step 5/5.</text>
</comment>
<dbReference type="Proteomes" id="UP000078561">
    <property type="component" value="Unassembled WGS sequence"/>
</dbReference>
<dbReference type="OrthoDB" id="108365at2759"/>
<dbReference type="GO" id="GO:0016301">
    <property type="term" value="F:kinase activity"/>
    <property type="evidence" value="ECO:0007669"/>
    <property type="project" value="UniProtKB-KW"/>
</dbReference>
<evidence type="ECO:0000313" key="20">
    <source>
        <dbReference type="Proteomes" id="UP000078561"/>
    </source>
</evidence>
<dbReference type="EC" id="2.7.1.40" evidence="5 15"/>
<evidence type="ECO:0000256" key="15">
    <source>
        <dbReference type="RuleBase" id="RU000504"/>
    </source>
</evidence>
<dbReference type="InterPro" id="IPR011037">
    <property type="entry name" value="Pyrv_Knase-like_insert_dom_sf"/>
</dbReference>
<gene>
    <name evidence="19" type="primary">ABSGL_12757.1 scaffold 13503</name>
</gene>
<keyword evidence="12 15" id="KW-0324">Glycolysis</keyword>
<dbReference type="InterPro" id="IPR015795">
    <property type="entry name" value="Pyrv_Knase_C"/>
</dbReference>
<dbReference type="PROSITE" id="PS00110">
    <property type="entry name" value="PYRUVATE_KINASE"/>
    <property type="match status" value="1"/>
</dbReference>
<dbReference type="NCBIfam" id="TIGR01064">
    <property type="entry name" value="pyruv_kin"/>
    <property type="match status" value="1"/>
</dbReference>
<dbReference type="InterPro" id="IPR040442">
    <property type="entry name" value="Pyrv_kinase-like_dom_sf"/>
</dbReference>
<evidence type="ECO:0000259" key="17">
    <source>
        <dbReference type="Pfam" id="PF00224"/>
    </source>
</evidence>
<feature type="domain" description="Pyruvate kinase C-terminal" evidence="18">
    <location>
        <begin position="347"/>
        <end position="484"/>
    </location>
</feature>
<dbReference type="Gene3D" id="3.40.1380.20">
    <property type="entry name" value="Pyruvate kinase, C-terminal domain"/>
    <property type="match status" value="1"/>
</dbReference>
<evidence type="ECO:0000256" key="1">
    <source>
        <dbReference type="ARBA" id="ARBA00001946"/>
    </source>
</evidence>
<evidence type="ECO:0000256" key="8">
    <source>
        <dbReference type="ARBA" id="ARBA00022741"/>
    </source>
</evidence>
<proteinExistence type="inferred from homology"/>
<evidence type="ECO:0000256" key="3">
    <source>
        <dbReference type="ARBA" id="ARBA00004997"/>
    </source>
</evidence>
<dbReference type="InParanoid" id="A0A168RLZ5"/>
<dbReference type="InterPro" id="IPR018209">
    <property type="entry name" value="Pyrv_Knase_AS"/>
</dbReference>
<evidence type="ECO:0000256" key="10">
    <source>
        <dbReference type="ARBA" id="ARBA00022840"/>
    </source>
</evidence>
<keyword evidence="7" id="KW-0479">Metal-binding</keyword>
<dbReference type="SUPFAM" id="SSF51621">
    <property type="entry name" value="Phosphoenolpyruvate/pyruvate domain"/>
    <property type="match status" value="1"/>
</dbReference>
<dbReference type="Gene3D" id="3.20.20.60">
    <property type="entry name" value="Phosphoenolpyruvate-binding domains"/>
    <property type="match status" value="1"/>
</dbReference>
<evidence type="ECO:0000256" key="9">
    <source>
        <dbReference type="ARBA" id="ARBA00022777"/>
    </source>
</evidence>
<reference evidence="19" key="1">
    <citation type="submission" date="2016-04" db="EMBL/GenBank/DDBJ databases">
        <authorList>
            <person name="Evans L.H."/>
            <person name="Alamgir A."/>
            <person name="Owens N."/>
            <person name="Weber N.D."/>
            <person name="Virtaneva K."/>
            <person name="Barbian K."/>
            <person name="Babar A."/>
            <person name="Rosenke K."/>
        </authorList>
    </citation>
    <scope>NUCLEOTIDE SEQUENCE [LARGE SCALE GENOMIC DNA]</scope>
    <source>
        <strain evidence="19">CBS 101.48</strain>
    </source>
</reference>
<keyword evidence="13" id="KW-0670">Pyruvate</keyword>
<evidence type="ECO:0000256" key="2">
    <source>
        <dbReference type="ARBA" id="ARBA00001958"/>
    </source>
</evidence>
<dbReference type="FunFam" id="2.40.33.10:FF:000001">
    <property type="entry name" value="Pyruvate kinase"/>
    <property type="match status" value="1"/>
</dbReference>
<keyword evidence="8" id="KW-0547">Nucleotide-binding</keyword>
<evidence type="ECO:0000259" key="18">
    <source>
        <dbReference type="Pfam" id="PF02887"/>
    </source>
</evidence>
<evidence type="ECO:0000256" key="4">
    <source>
        <dbReference type="ARBA" id="ARBA00008663"/>
    </source>
</evidence>
<evidence type="ECO:0000256" key="14">
    <source>
        <dbReference type="ARBA" id="ARBA00048152"/>
    </source>
</evidence>
<comment type="cofactor">
    <cofactor evidence="1">
        <name>Mg(2+)</name>
        <dbReference type="ChEBI" id="CHEBI:18420"/>
    </cofactor>
</comment>
<accession>A0A168RLZ5</accession>
<evidence type="ECO:0000256" key="6">
    <source>
        <dbReference type="ARBA" id="ARBA00022679"/>
    </source>
</evidence>
<evidence type="ECO:0000256" key="13">
    <source>
        <dbReference type="ARBA" id="ARBA00023317"/>
    </source>
</evidence>
<evidence type="ECO:0000256" key="16">
    <source>
        <dbReference type="SAM" id="MobiDB-lite"/>
    </source>
</evidence>
<dbReference type="GO" id="GO:0030955">
    <property type="term" value="F:potassium ion binding"/>
    <property type="evidence" value="ECO:0007669"/>
    <property type="project" value="InterPro"/>
</dbReference>
<name>A0A168RLZ5_ABSGL</name>
<dbReference type="UniPathway" id="UPA00109">
    <property type="reaction ID" value="UER00188"/>
</dbReference>
<dbReference type="PANTHER" id="PTHR11817">
    <property type="entry name" value="PYRUVATE KINASE"/>
    <property type="match status" value="1"/>
</dbReference>
<comment type="catalytic activity">
    <reaction evidence="14 15">
        <text>pyruvate + ATP = phosphoenolpyruvate + ADP + H(+)</text>
        <dbReference type="Rhea" id="RHEA:18157"/>
        <dbReference type="ChEBI" id="CHEBI:15361"/>
        <dbReference type="ChEBI" id="CHEBI:15378"/>
        <dbReference type="ChEBI" id="CHEBI:30616"/>
        <dbReference type="ChEBI" id="CHEBI:58702"/>
        <dbReference type="ChEBI" id="CHEBI:456216"/>
        <dbReference type="EC" id="2.7.1.40"/>
    </reaction>
</comment>
<keyword evidence="11 15" id="KW-0460">Magnesium</keyword>
<evidence type="ECO:0000256" key="5">
    <source>
        <dbReference type="ARBA" id="ARBA00012142"/>
    </source>
</evidence>
<organism evidence="19">
    <name type="scientific">Absidia glauca</name>
    <name type="common">Pin mould</name>
    <dbReference type="NCBI Taxonomy" id="4829"/>
    <lineage>
        <taxon>Eukaryota</taxon>
        <taxon>Fungi</taxon>
        <taxon>Fungi incertae sedis</taxon>
        <taxon>Mucoromycota</taxon>
        <taxon>Mucoromycotina</taxon>
        <taxon>Mucoromycetes</taxon>
        <taxon>Mucorales</taxon>
        <taxon>Cunninghamellaceae</taxon>
        <taxon>Absidia</taxon>
    </lineage>
</organism>
<comment type="cofactor">
    <cofactor evidence="2">
        <name>K(+)</name>
        <dbReference type="ChEBI" id="CHEBI:29103"/>
    </cofactor>
</comment>
<dbReference type="Pfam" id="PF00224">
    <property type="entry name" value="PK"/>
    <property type="match status" value="1"/>
</dbReference>
<feature type="region of interest" description="Disordered" evidence="16">
    <location>
        <begin position="418"/>
        <end position="438"/>
    </location>
</feature>
<dbReference type="PRINTS" id="PR01050">
    <property type="entry name" value="PYRUVTKNASE"/>
</dbReference>
<evidence type="ECO:0000256" key="12">
    <source>
        <dbReference type="ARBA" id="ARBA00023152"/>
    </source>
</evidence>
<dbReference type="STRING" id="4829.A0A168RLZ5"/>
<dbReference type="InterPro" id="IPR036918">
    <property type="entry name" value="Pyrv_Knase_C_sf"/>
</dbReference>
<dbReference type="AlphaFoldDB" id="A0A168RLZ5"/>
<dbReference type="FunFam" id="3.20.20.60:FF:000001">
    <property type="entry name" value="Pyruvate kinase"/>
    <property type="match status" value="1"/>
</dbReference>
<keyword evidence="10" id="KW-0067">ATP-binding</keyword>
<dbReference type="InterPro" id="IPR015793">
    <property type="entry name" value="Pyrv_Knase_brl"/>
</dbReference>
<keyword evidence="20" id="KW-1185">Reference proteome</keyword>
<dbReference type="InterPro" id="IPR001697">
    <property type="entry name" value="Pyr_Knase"/>
</dbReference>
<keyword evidence="6 15" id="KW-0808">Transferase</keyword>
<comment type="similarity">
    <text evidence="4 15">Belongs to the pyruvate kinase family.</text>
</comment>
<evidence type="ECO:0000256" key="7">
    <source>
        <dbReference type="ARBA" id="ARBA00022723"/>
    </source>
</evidence>
<protein>
    <recommendedName>
        <fullName evidence="5 15">Pyruvate kinase</fullName>
        <ecNumber evidence="5 15">2.7.1.40</ecNumber>
    </recommendedName>
</protein>
<dbReference type="SUPFAM" id="SSF52935">
    <property type="entry name" value="PK C-terminal domain-like"/>
    <property type="match status" value="1"/>
</dbReference>
<dbReference type="InterPro" id="IPR015806">
    <property type="entry name" value="Pyrv_Knase_insert_dom_sf"/>
</dbReference>
<evidence type="ECO:0000313" key="19">
    <source>
        <dbReference type="EMBL" id="SAM07119.1"/>
    </source>
</evidence>
<dbReference type="GO" id="GO:0006950">
    <property type="term" value="P:response to stress"/>
    <property type="evidence" value="ECO:0007669"/>
    <property type="project" value="UniProtKB-ARBA"/>
</dbReference>